<organism evidence="2 4">
    <name type="scientific">Marivita cryptomonadis</name>
    <dbReference type="NCBI Taxonomy" id="505252"/>
    <lineage>
        <taxon>Bacteria</taxon>
        <taxon>Pseudomonadati</taxon>
        <taxon>Pseudomonadota</taxon>
        <taxon>Alphaproteobacteria</taxon>
        <taxon>Rhodobacterales</taxon>
        <taxon>Roseobacteraceae</taxon>
        <taxon>Marivita</taxon>
    </lineage>
</organism>
<evidence type="ECO:0000259" key="1">
    <source>
        <dbReference type="Pfam" id="PF12680"/>
    </source>
</evidence>
<reference evidence="2 5" key="1">
    <citation type="submission" date="2021-01" db="EMBL/GenBank/DDBJ databases">
        <title>Diatom-associated Roseobacters Show Island Model of Population Structure.</title>
        <authorList>
            <person name="Qu L."/>
            <person name="Feng X."/>
            <person name="Chen Y."/>
            <person name="Li L."/>
            <person name="Wang X."/>
            <person name="Hu Z."/>
            <person name="Wang H."/>
            <person name="Luo H."/>
        </authorList>
    </citation>
    <scope>NUCLEOTIDE SEQUENCE</scope>
    <source>
        <strain evidence="3 5">CC28-63</strain>
        <strain evidence="2">CC28-69</strain>
    </source>
</reference>
<name>A0A9Q2NUX9_9RHOB</name>
<evidence type="ECO:0000313" key="5">
    <source>
        <dbReference type="Proteomes" id="UP000809440"/>
    </source>
</evidence>
<dbReference type="Proteomes" id="UP000755667">
    <property type="component" value="Unassembled WGS sequence"/>
</dbReference>
<dbReference type="NCBIfam" id="TIGR02246">
    <property type="entry name" value="SgcJ/EcaC family oxidoreductase"/>
    <property type="match status" value="1"/>
</dbReference>
<dbReference type="RefSeq" id="WP_085627641.1">
    <property type="nucleotide sequence ID" value="NZ_JAFBWU010000014.1"/>
</dbReference>
<dbReference type="InterPro" id="IPR037401">
    <property type="entry name" value="SnoaL-like"/>
</dbReference>
<proteinExistence type="predicted"/>
<feature type="domain" description="SnoaL-like" evidence="1">
    <location>
        <begin position="14"/>
        <end position="114"/>
    </location>
</feature>
<dbReference type="OrthoDB" id="8081576at2"/>
<evidence type="ECO:0000313" key="2">
    <source>
        <dbReference type="EMBL" id="MBM2414291.1"/>
    </source>
</evidence>
<sequence>MTAVVQFQSLMNSYLERYAAHDSEGCADLYAEDAVILSPYGPPAIGRTAIRDEHAAWFLEGETNKSMTVLDAALDGATGFCLVAYSADISGEQGQTRIYGASLNTLKKDPDGKWLIHQTSLNELEHDMTQAIK</sequence>
<dbReference type="Proteomes" id="UP000809440">
    <property type="component" value="Unassembled WGS sequence"/>
</dbReference>
<dbReference type="InterPro" id="IPR032710">
    <property type="entry name" value="NTF2-like_dom_sf"/>
</dbReference>
<accession>A0A9Q2NUX9</accession>
<dbReference type="SUPFAM" id="SSF54427">
    <property type="entry name" value="NTF2-like"/>
    <property type="match status" value="1"/>
</dbReference>
<keyword evidence="5" id="KW-1185">Reference proteome</keyword>
<dbReference type="EMBL" id="JAFBXE010000014">
    <property type="protein sequence ID" value="MBM2414291.1"/>
    <property type="molecule type" value="Genomic_DNA"/>
</dbReference>
<dbReference type="AlphaFoldDB" id="A0A9Q2NUX9"/>
<evidence type="ECO:0000313" key="4">
    <source>
        <dbReference type="Proteomes" id="UP000755667"/>
    </source>
</evidence>
<dbReference type="EMBL" id="JAFBXF010000014">
    <property type="protein sequence ID" value="MBM2418962.1"/>
    <property type="molecule type" value="Genomic_DNA"/>
</dbReference>
<dbReference type="InterPro" id="IPR011944">
    <property type="entry name" value="Steroid_delta5-4_isomerase"/>
</dbReference>
<dbReference type="Gene3D" id="3.10.450.50">
    <property type="match status" value="1"/>
</dbReference>
<dbReference type="GeneID" id="62639372"/>
<dbReference type="Pfam" id="PF12680">
    <property type="entry name" value="SnoaL_2"/>
    <property type="match status" value="1"/>
</dbReference>
<protein>
    <submittedName>
        <fullName evidence="2">SgcJ/EcaC family oxidoreductase</fullName>
    </submittedName>
</protein>
<comment type="caution">
    <text evidence="2">The sequence shown here is derived from an EMBL/GenBank/DDBJ whole genome shotgun (WGS) entry which is preliminary data.</text>
</comment>
<evidence type="ECO:0000313" key="3">
    <source>
        <dbReference type="EMBL" id="MBM2418962.1"/>
    </source>
</evidence>
<gene>
    <name evidence="2" type="ORF">JQX41_18390</name>
    <name evidence="3" type="ORF">JQX48_18410</name>
</gene>